<feature type="transmembrane region" description="Helical" evidence="1">
    <location>
        <begin position="31"/>
        <end position="55"/>
    </location>
</feature>
<proteinExistence type="predicted"/>
<evidence type="ECO:0000256" key="1">
    <source>
        <dbReference type="SAM" id="Phobius"/>
    </source>
</evidence>
<protein>
    <submittedName>
        <fullName evidence="2">Uncharacterized protein</fullName>
    </submittedName>
</protein>
<gene>
    <name evidence="2" type="ordered locus">PAJ_2442</name>
</gene>
<evidence type="ECO:0000313" key="3">
    <source>
        <dbReference type="Proteomes" id="UP000006690"/>
    </source>
</evidence>
<dbReference type="EMBL" id="AP012032">
    <property type="protein sequence ID" value="BAK12522.1"/>
    <property type="molecule type" value="Genomic_DNA"/>
</dbReference>
<accession>A0A0H3L3S3</accession>
<dbReference type="KEGG" id="paj:PAJ_2442"/>
<dbReference type="HOGENOM" id="CLU_1601090_0_0_6"/>
<keyword evidence="1" id="KW-0812">Transmembrane</keyword>
<keyword evidence="1" id="KW-0472">Membrane</keyword>
<feature type="transmembrane region" description="Helical" evidence="1">
    <location>
        <begin position="67"/>
        <end position="89"/>
    </location>
</feature>
<dbReference type="AlphaFoldDB" id="A0A0H3L3S3"/>
<name>A0A0H3L3S3_PANAA</name>
<feature type="transmembrane region" description="Helical" evidence="1">
    <location>
        <begin position="144"/>
        <end position="164"/>
    </location>
</feature>
<keyword evidence="1" id="KW-1133">Transmembrane helix</keyword>
<organism evidence="2 3">
    <name type="scientific">Pantoea ananatis (strain AJ13355)</name>
    <dbReference type="NCBI Taxonomy" id="932677"/>
    <lineage>
        <taxon>Bacteria</taxon>
        <taxon>Pseudomonadati</taxon>
        <taxon>Pseudomonadota</taxon>
        <taxon>Gammaproteobacteria</taxon>
        <taxon>Enterobacterales</taxon>
        <taxon>Erwiniaceae</taxon>
        <taxon>Pantoea</taxon>
    </lineage>
</organism>
<feature type="transmembrane region" description="Helical" evidence="1">
    <location>
        <begin position="101"/>
        <end position="123"/>
    </location>
</feature>
<sequence length="166" mass="17598">MILVAHIEVSPGYRATGPFGRLRLLVFKINLHAALTVLFIRTVPLTVGIVTAIAIHFTDCRLQIMQVGFDTAIVGIFAAIFAAAVLPALTLMAELPGGHHVFPLDTCGAVGIFARLVATAVQIRLPLFAVPGNFTATVKAAGRIVINLCGVGFCLLKIILMIVVEV</sequence>
<evidence type="ECO:0000313" key="2">
    <source>
        <dbReference type="EMBL" id="BAK12522.1"/>
    </source>
</evidence>
<dbReference type="Proteomes" id="UP000006690">
    <property type="component" value="Chromosome"/>
</dbReference>
<reference evidence="3" key="1">
    <citation type="journal article" date="2012" name="Appl. Microbiol. Biotechnol.">
        <title>The complete genome sequence of Pantoea ananatis AJ13355, an organism with great biotechnological potential.</title>
        <authorList>
            <person name="Hara Y."/>
            <person name="Kadotani N."/>
            <person name="Izui H."/>
            <person name="Katashkina J.I."/>
            <person name="Kuvaeva T.M."/>
            <person name="Andreeva I.G."/>
            <person name="Golubeva L.I."/>
            <person name="Malko D.B."/>
            <person name="Makeev V.J."/>
            <person name="Mashko S.V."/>
            <person name="Kozlov Y.I."/>
        </authorList>
    </citation>
    <scope>NUCLEOTIDE SEQUENCE [LARGE SCALE GENOMIC DNA]</scope>
    <source>
        <strain evidence="3">AJ13355</strain>
    </source>
</reference>